<evidence type="ECO:0000313" key="3">
    <source>
        <dbReference type="Proteomes" id="UP000292372"/>
    </source>
</evidence>
<gene>
    <name evidence="2" type="ORF">EYD46_08840</name>
</gene>
<keyword evidence="3" id="KW-1185">Reference proteome</keyword>
<feature type="transmembrane region" description="Helical" evidence="1">
    <location>
        <begin position="326"/>
        <end position="349"/>
    </location>
</feature>
<keyword evidence="1" id="KW-0812">Transmembrane</keyword>
<protein>
    <submittedName>
        <fullName evidence="2">Uncharacterized protein</fullName>
    </submittedName>
</protein>
<proteinExistence type="predicted"/>
<evidence type="ECO:0000313" key="2">
    <source>
        <dbReference type="EMBL" id="TBN16726.1"/>
    </source>
</evidence>
<dbReference type="RefSeq" id="WP_130936707.1">
    <property type="nucleotide sequence ID" value="NZ_BMEE01000002.1"/>
</dbReference>
<dbReference type="AlphaFoldDB" id="A0A4Q9FPH0"/>
<comment type="caution">
    <text evidence="2">The sequence shown here is derived from an EMBL/GenBank/DDBJ whole genome shotgun (WGS) entry which is preliminary data.</text>
</comment>
<evidence type="ECO:0000256" key="1">
    <source>
        <dbReference type="SAM" id="Phobius"/>
    </source>
</evidence>
<reference evidence="2 3" key="1">
    <citation type="journal article" date="2015" name="Int. J. Syst. Evol. Microbiol.">
        <title>Hyunsoonleella pacifica sp. nov., isolated from seawater of South Pacific Gyre.</title>
        <authorList>
            <person name="Gao X."/>
            <person name="Zhang Z."/>
            <person name="Dai X."/>
            <person name="Zhang X.H."/>
        </authorList>
    </citation>
    <scope>NUCLEOTIDE SEQUENCE [LARGE SCALE GENOMIC DNA]</scope>
    <source>
        <strain evidence="2 3">SW033</strain>
    </source>
</reference>
<keyword evidence="1" id="KW-0472">Membrane</keyword>
<dbReference type="Proteomes" id="UP000292372">
    <property type="component" value="Unassembled WGS sequence"/>
</dbReference>
<dbReference type="OrthoDB" id="1452530at2"/>
<name>A0A4Q9FPH0_9FLAO</name>
<keyword evidence="1" id="KW-1133">Transmembrane helix</keyword>
<dbReference type="EMBL" id="SIRS01000003">
    <property type="protein sequence ID" value="TBN16726.1"/>
    <property type="molecule type" value="Genomic_DNA"/>
</dbReference>
<accession>A0A4Q9FPH0</accession>
<feature type="transmembrane region" description="Helical" evidence="1">
    <location>
        <begin position="31"/>
        <end position="51"/>
    </location>
</feature>
<organism evidence="2 3">
    <name type="scientific">Hyunsoonleella pacifica</name>
    <dbReference type="NCBI Taxonomy" id="1080224"/>
    <lineage>
        <taxon>Bacteria</taxon>
        <taxon>Pseudomonadati</taxon>
        <taxon>Bacteroidota</taxon>
        <taxon>Flavobacteriia</taxon>
        <taxon>Flavobacteriales</taxon>
        <taxon>Flavobacteriaceae</taxon>
    </lineage>
</organism>
<sequence length="355" mass="41151">MSKDLPQQPQQSEEVDLGQLFKMIGNLFDRLFKFITGVFREAFNFVIILLVHFHRRKLWYIASISIGLVTGYFLDQESDKLYGANLFVETNFGSTRQVYENIHQFNQLTIDKDSLELANRLNITIKEASRLKGFYIKPDLDENTMAKMYSDFYLQLDSISRLDMSYKKYKESLTPFNFKVHQIGVAATDRVVYKKIEKNFVEQISRNAYLNKLLESNKAILNKKDQILQKQIQITDSLVGQYLDIRIKESQKAAIPNSGTNLYMGNAESTNLIVDESKIIKQRLSYENQRRKIDSILVTKNTIINVIADFPESGYDISEWHDKMKYLLPIVLFSILLLIFSVIGLGKFLDKQSGK</sequence>